<keyword evidence="3" id="KW-0378">Hydrolase</keyword>
<dbReference type="PANTHER" id="PTHR48449">
    <property type="entry name" value="DUF1985 DOMAIN-CONTAINING PROTEIN"/>
    <property type="match status" value="1"/>
</dbReference>
<dbReference type="EMBL" id="JAJSOW010000003">
    <property type="protein sequence ID" value="KAI9195096.1"/>
    <property type="molecule type" value="Genomic_DNA"/>
</dbReference>
<feature type="coiled-coil region" evidence="4">
    <location>
        <begin position="192"/>
        <end position="219"/>
    </location>
</feature>
<evidence type="ECO:0000313" key="7">
    <source>
        <dbReference type="EMBL" id="KAI9195096.1"/>
    </source>
</evidence>
<dbReference type="GO" id="GO:0006508">
    <property type="term" value="P:proteolysis"/>
    <property type="evidence" value="ECO:0007669"/>
    <property type="project" value="UniProtKB-KW"/>
</dbReference>
<evidence type="ECO:0000256" key="4">
    <source>
        <dbReference type="SAM" id="Coils"/>
    </source>
</evidence>
<reference evidence="7" key="2">
    <citation type="submission" date="2023-02" db="EMBL/GenBank/DDBJ databases">
        <authorList>
            <person name="Swenson N.G."/>
            <person name="Wegrzyn J.L."/>
            <person name="Mcevoy S.L."/>
        </authorList>
    </citation>
    <scope>NUCLEOTIDE SEQUENCE</scope>
    <source>
        <strain evidence="7">91603</strain>
        <tissue evidence="7">Leaf</tissue>
    </source>
</reference>
<keyword evidence="8" id="KW-1185">Reference proteome</keyword>
<proteinExistence type="inferred from homology"/>
<dbReference type="Pfam" id="PF02902">
    <property type="entry name" value="Peptidase_C48"/>
    <property type="match status" value="1"/>
</dbReference>
<accession>A0AAD5JK36</accession>
<dbReference type="Pfam" id="PF09331">
    <property type="entry name" value="DUF1985"/>
    <property type="match status" value="1"/>
</dbReference>
<reference evidence="7" key="1">
    <citation type="journal article" date="2022" name="Plant J.">
        <title>Strategies of tolerance reflected in two North American maple genomes.</title>
        <authorList>
            <person name="McEvoy S.L."/>
            <person name="Sezen U.U."/>
            <person name="Trouern-Trend A."/>
            <person name="McMahon S.M."/>
            <person name="Schaberg P.G."/>
            <person name="Yang J."/>
            <person name="Wegrzyn J.L."/>
            <person name="Swenson N.G."/>
        </authorList>
    </citation>
    <scope>NUCLEOTIDE SEQUENCE</scope>
    <source>
        <strain evidence="7">91603</strain>
    </source>
</reference>
<feature type="compositionally biased region" description="Basic and acidic residues" evidence="5">
    <location>
        <begin position="348"/>
        <end position="358"/>
    </location>
</feature>
<comment type="caution">
    <text evidence="7">The sequence shown here is derived from an EMBL/GenBank/DDBJ whole genome shotgun (WGS) entry which is preliminary data.</text>
</comment>
<evidence type="ECO:0000256" key="2">
    <source>
        <dbReference type="ARBA" id="ARBA00022670"/>
    </source>
</evidence>
<gene>
    <name evidence="7" type="ORF">LWI28_011576</name>
</gene>
<evidence type="ECO:0000259" key="6">
    <source>
        <dbReference type="PROSITE" id="PS50600"/>
    </source>
</evidence>
<dbReference type="InterPro" id="IPR003653">
    <property type="entry name" value="Peptidase_C48_C"/>
</dbReference>
<sequence length="752" mass="85806">MELLVKGAEHFPGKINSTSSTAAIKCIKEKLTEAQLSLFRTTCFGKLLDMNDLKFSGQLVHHLLLRQIPSPDKSEMWFAIGGKRLRFSIQEFCLITGLECGPEPPVLSKEKGDGSGSFRSSMLNGEVRFNNKTLEAMFKAASSDNDEDMVKLALLYFLETVLFGKDQKVYIGAQHVELLEDLETFNKYPWGRKCYETTLNCLQRDLRKLSEKYHTSLREMVSGKKRKRQANKEKDCIIQYPLYGFPYAFQVWACEAIPAVGVAIAVKSGSLLPRIVNWNTTGTPDASSIMKLLDRKNTQVLKKLHPTPRESGEEYVKFLLNPDCALEPPKIDGEGEEDMLASNGSENVAREEAEDKHPANASAWHQQQSKPVCPDCKAKNDENTRKLDALGKRVDAMDKKLDFIINLLGGKGQTPTEDEYNCKEKMENDMEVDGKNMDEKDVLDTVDEQLNVDVWDGEEKGAQEHFEAQMHVDDLSDEENTPAEKVEDKCNTTIEITSPMEDMKKKAACEGVCSSVGEERSIIVYEQHQPLPLKRRSRKAAVLKTPYTDIEVKKPKKLLKFKPFPKLPQSELNKFMAWVEEDDYVDVSKNVVQLPLCQATRAWFKTLLTPDNWLNDQVYIPLNYESKHWILAEIDFIARKIIVYDSEINLIGSGKKFLKFMKPLSTLLPLLLHKIEFFSKRPELQHKEDMSDWLVERCADVPQQEKSDCGVFVIKYAEHLIHGESIDLVQAEKAKYFRQNLCLQLWRSRIAL</sequence>
<evidence type="ECO:0000256" key="5">
    <source>
        <dbReference type="SAM" id="MobiDB-lite"/>
    </source>
</evidence>
<organism evidence="7 8">
    <name type="scientific">Acer negundo</name>
    <name type="common">Box elder</name>
    <dbReference type="NCBI Taxonomy" id="4023"/>
    <lineage>
        <taxon>Eukaryota</taxon>
        <taxon>Viridiplantae</taxon>
        <taxon>Streptophyta</taxon>
        <taxon>Embryophyta</taxon>
        <taxon>Tracheophyta</taxon>
        <taxon>Spermatophyta</taxon>
        <taxon>Magnoliopsida</taxon>
        <taxon>eudicotyledons</taxon>
        <taxon>Gunneridae</taxon>
        <taxon>Pentapetalae</taxon>
        <taxon>rosids</taxon>
        <taxon>malvids</taxon>
        <taxon>Sapindales</taxon>
        <taxon>Sapindaceae</taxon>
        <taxon>Hippocastanoideae</taxon>
        <taxon>Acereae</taxon>
        <taxon>Acer</taxon>
    </lineage>
</organism>
<dbReference type="GO" id="GO:0008234">
    <property type="term" value="F:cysteine-type peptidase activity"/>
    <property type="evidence" value="ECO:0007669"/>
    <property type="project" value="InterPro"/>
</dbReference>
<protein>
    <recommendedName>
        <fullName evidence="6">Ubiquitin-like protease family profile domain-containing protein</fullName>
    </recommendedName>
</protein>
<feature type="domain" description="Ubiquitin-like protease family profile" evidence="6">
    <location>
        <begin position="496"/>
        <end position="720"/>
    </location>
</feature>
<dbReference type="Gene3D" id="3.40.395.10">
    <property type="entry name" value="Adenoviral Proteinase, Chain A"/>
    <property type="match status" value="1"/>
</dbReference>
<keyword evidence="4" id="KW-0175">Coiled coil</keyword>
<dbReference type="Proteomes" id="UP001064489">
    <property type="component" value="Chromosome 1"/>
</dbReference>
<feature type="region of interest" description="Disordered" evidence="5">
    <location>
        <begin position="329"/>
        <end position="375"/>
    </location>
</feature>
<dbReference type="AlphaFoldDB" id="A0AAD5JK36"/>
<dbReference type="InterPro" id="IPR015410">
    <property type="entry name" value="DUF1985"/>
</dbReference>
<evidence type="ECO:0000256" key="1">
    <source>
        <dbReference type="ARBA" id="ARBA00005234"/>
    </source>
</evidence>
<dbReference type="InterPro" id="IPR038765">
    <property type="entry name" value="Papain-like_cys_pep_sf"/>
</dbReference>
<comment type="similarity">
    <text evidence="1">Belongs to the peptidase C48 family.</text>
</comment>
<evidence type="ECO:0000313" key="8">
    <source>
        <dbReference type="Proteomes" id="UP001064489"/>
    </source>
</evidence>
<name>A0AAD5JK36_ACENE</name>
<dbReference type="SUPFAM" id="SSF54001">
    <property type="entry name" value="Cysteine proteinases"/>
    <property type="match status" value="1"/>
</dbReference>
<keyword evidence="2" id="KW-0645">Protease</keyword>
<evidence type="ECO:0000256" key="3">
    <source>
        <dbReference type="ARBA" id="ARBA00022801"/>
    </source>
</evidence>
<dbReference type="PROSITE" id="PS50600">
    <property type="entry name" value="ULP_PROTEASE"/>
    <property type="match status" value="1"/>
</dbReference>
<dbReference type="PANTHER" id="PTHR48449:SF1">
    <property type="entry name" value="DUF1985 DOMAIN-CONTAINING PROTEIN"/>
    <property type="match status" value="1"/>
</dbReference>